<feature type="binding site" evidence="6">
    <location>
        <position position="84"/>
    </location>
    <ligand>
        <name>S-adenosyl-L-methionine</name>
        <dbReference type="ChEBI" id="CHEBI:59789"/>
    </ligand>
</feature>
<dbReference type="GO" id="GO:0008168">
    <property type="term" value="F:methyltransferase activity"/>
    <property type="evidence" value="ECO:0007669"/>
    <property type="project" value="UniProtKB-KW"/>
</dbReference>
<dbReference type="RefSeq" id="WP_369942822.1">
    <property type="nucleotide sequence ID" value="NZ_JBCLUF010000034.1"/>
</dbReference>
<dbReference type="Proteomes" id="UP001565236">
    <property type="component" value="Unassembled WGS sequence"/>
</dbReference>
<keyword evidence="1 6" id="KW-0963">Cytoplasm</keyword>
<feature type="binding site" evidence="6">
    <location>
        <position position="79"/>
    </location>
    <ligand>
        <name>S-adenosyl-L-methionine</name>
        <dbReference type="ChEBI" id="CHEBI:59789"/>
    </ligand>
</feature>
<evidence type="ECO:0000256" key="1">
    <source>
        <dbReference type="ARBA" id="ARBA00022490"/>
    </source>
</evidence>
<comment type="caution">
    <text evidence="8">The sequence shown here is derived from an EMBL/GenBank/DDBJ whole genome shotgun (WGS) entry which is preliminary data.</text>
</comment>
<comment type="caution">
    <text evidence="6">Lacks conserved residue(s) required for the propagation of feature annotation.</text>
</comment>
<keyword evidence="5 6" id="KW-0949">S-adenosyl-L-methionine</keyword>
<proteinExistence type="inferred from homology"/>
<dbReference type="EMBL" id="JBCLUF010000034">
    <property type="protein sequence ID" value="MEY8662916.1"/>
    <property type="molecule type" value="Genomic_DNA"/>
</dbReference>
<evidence type="ECO:0000313" key="8">
    <source>
        <dbReference type="EMBL" id="MEY8662916.1"/>
    </source>
</evidence>
<gene>
    <name evidence="6 8" type="primary">rsmG</name>
    <name evidence="8" type="ORF">AALT52_08450</name>
</gene>
<keyword evidence="4 6" id="KW-0808">Transferase</keyword>
<feature type="binding site" evidence="6">
    <location>
        <position position="150"/>
    </location>
    <ligand>
        <name>S-adenosyl-L-methionine</name>
        <dbReference type="ChEBI" id="CHEBI:59789"/>
    </ligand>
</feature>
<evidence type="ECO:0000256" key="2">
    <source>
        <dbReference type="ARBA" id="ARBA00022552"/>
    </source>
</evidence>
<dbReference type="PANTHER" id="PTHR31760">
    <property type="entry name" value="S-ADENOSYL-L-METHIONINE-DEPENDENT METHYLTRANSFERASES SUPERFAMILY PROTEIN"/>
    <property type="match status" value="1"/>
</dbReference>
<evidence type="ECO:0000256" key="7">
    <source>
        <dbReference type="SAM" id="MobiDB-lite"/>
    </source>
</evidence>
<comment type="subcellular location">
    <subcellularLocation>
        <location evidence="6">Cytoplasm</location>
    </subcellularLocation>
</comment>
<reference evidence="8 9" key="1">
    <citation type="submission" date="2024-03" db="EMBL/GenBank/DDBJ databases">
        <title>Mouse gut bacterial collection (mGBC) of GemPharmatech.</title>
        <authorList>
            <person name="He Y."/>
            <person name="Dong L."/>
            <person name="Wu D."/>
            <person name="Gao X."/>
            <person name="Lin Z."/>
        </authorList>
    </citation>
    <scope>NUCLEOTIDE SEQUENCE [LARGE SCALE GENOMIC DNA]</scope>
    <source>
        <strain evidence="8 9">15-30</strain>
    </source>
</reference>
<dbReference type="EC" id="2.1.1.-" evidence="6"/>
<comment type="similarity">
    <text evidence="6">Belongs to the methyltransferase superfamily. RNA methyltransferase RsmG family.</text>
</comment>
<evidence type="ECO:0000256" key="5">
    <source>
        <dbReference type="ARBA" id="ARBA00022691"/>
    </source>
</evidence>
<dbReference type="Gene3D" id="3.40.50.150">
    <property type="entry name" value="Vaccinia Virus protein VP39"/>
    <property type="match status" value="1"/>
</dbReference>
<keyword evidence="2 6" id="KW-0698">rRNA processing</keyword>
<dbReference type="CDD" id="cd02440">
    <property type="entry name" value="AdoMet_MTases"/>
    <property type="match status" value="1"/>
</dbReference>
<keyword evidence="9" id="KW-1185">Reference proteome</keyword>
<feature type="binding site" evidence="6">
    <location>
        <begin position="130"/>
        <end position="131"/>
    </location>
    <ligand>
        <name>S-adenosyl-L-methionine</name>
        <dbReference type="ChEBI" id="CHEBI:59789"/>
    </ligand>
</feature>
<protein>
    <recommendedName>
        <fullName evidence="6">Ribosomal RNA small subunit methyltransferase G</fullName>
        <ecNumber evidence="6">2.1.1.-</ecNumber>
    </recommendedName>
    <alternativeName>
        <fullName evidence="6">16S rRNA 7-methylguanosine methyltransferase</fullName>
        <shortName evidence="6">16S rRNA m7G methyltransferase</shortName>
    </alternativeName>
</protein>
<feature type="region of interest" description="Disordered" evidence="7">
    <location>
        <begin position="221"/>
        <end position="247"/>
    </location>
</feature>
<dbReference type="GO" id="GO:0032259">
    <property type="term" value="P:methylation"/>
    <property type="evidence" value="ECO:0007669"/>
    <property type="project" value="UniProtKB-KW"/>
</dbReference>
<comment type="function">
    <text evidence="6">Specifically methylates the N7 position of a guanine in 16S rRNA.</text>
</comment>
<sequence length="247" mass="27683">MTPEEFKEALAQKGIELSPKQLEQFEMYYEFLVATNEHVNLTAITAKDEVYLKHFYDSLLPALEIPDLSQNAWTLCDVGAGAGFPSLPLKIVFPQLKVTIVDSLNKRIKFLHELAAKLELDEVSFYHARAEEFASKKSPFRESFDIVTARAVARLSVLSEFCLPLTKVGGRFIALKAQKAGEELAEGRYAIKTLGGKLQADIETTLPKSDEKRHLLVIDKVKETPKKYPRKPGTPAKQPLEAPQGRK</sequence>
<dbReference type="InterPro" id="IPR029063">
    <property type="entry name" value="SAM-dependent_MTases_sf"/>
</dbReference>
<dbReference type="InterPro" id="IPR003682">
    <property type="entry name" value="rRNA_ssu_MeTfrase_G"/>
</dbReference>
<name>A0ABV4DR25_9LACO</name>
<dbReference type="PIRSF" id="PIRSF003078">
    <property type="entry name" value="GidB"/>
    <property type="match status" value="1"/>
</dbReference>
<organism evidence="8 9">
    <name type="scientific">Ligilactobacillus faecis</name>
    <dbReference type="NCBI Taxonomy" id="762833"/>
    <lineage>
        <taxon>Bacteria</taxon>
        <taxon>Bacillati</taxon>
        <taxon>Bacillota</taxon>
        <taxon>Bacilli</taxon>
        <taxon>Lactobacillales</taxon>
        <taxon>Lactobacillaceae</taxon>
        <taxon>Ligilactobacillus</taxon>
    </lineage>
</organism>
<dbReference type="NCBIfam" id="TIGR00138">
    <property type="entry name" value="rsmG_gidB"/>
    <property type="match status" value="1"/>
</dbReference>
<evidence type="ECO:0000256" key="6">
    <source>
        <dbReference type="HAMAP-Rule" id="MF_00074"/>
    </source>
</evidence>
<dbReference type="Pfam" id="PF02527">
    <property type="entry name" value="GidB"/>
    <property type="match status" value="1"/>
</dbReference>
<evidence type="ECO:0000313" key="9">
    <source>
        <dbReference type="Proteomes" id="UP001565236"/>
    </source>
</evidence>
<evidence type="ECO:0000256" key="3">
    <source>
        <dbReference type="ARBA" id="ARBA00022603"/>
    </source>
</evidence>
<dbReference type="SUPFAM" id="SSF53335">
    <property type="entry name" value="S-adenosyl-L-methionine-dependent methyltransferases"/>
    <property type="match status" value="1"/>
</dbReference>
<evidence type="ECO:0000256" key="4">
    <source>
        <dbReference type="ARBA" id="ARBA00022679"/>
    </source>
</evidence>
<dbReference type="PANTHER" id="PTHR31760:SF0">
    <property type="entry name" value="S-ADENOSYL-L-METHIONINE-DEPENDENT METHYLTRANSFERASES SUPERFAMILY PROTEIN"/>
    <property type="match status" value="1"/>
</dbReference>
<dbReference type="HAMAP" id="MF_00074">
    <property type="entry name" value="16SrRNA_methyltr_G"/>
    <property type="match status" value="1"/>
</dbReference>
<keyword evidence="3 6" id="KW-0489">Methyltransferase</keyword>
<accession>A0ABV4DR25</accession>